<organism evidence="1 2">
    <name type="scientific">Kineobactrum salinum</name>
    <dbReference type="NCBI Taxonomy" id="2708301"/>
    <lineage>
        <taxon>Bacteria</taxon>
        <taxon>Pseudomonadati</taxon>
        <taxon>Pseudomonadota</taxon>
        <taxon>Gammaproteobacteria</taxon>
        <taxon>Cellvibrionales</taxon>
        <taxon>Halieaceae</taxon>
        <taxon>Kineobactrum</taxon>
    </lineage>
</organism>
<dbReference type="AlphaFoldDB" id="A0A6C0U2I7"/>
<evidence type="ECO:0000313" key="2">
    <source>
        <dbReference type="Proteomes" id="UP000477680"/>
    </source>
</evidence>
<name>A0A6C0U2I7_9GAMM</name>
<dbReference type="EMBL" id="CP048711">
    <property type="protein sequence ID" value="QIB66372.1"/>
    <property type="molecule type" value="Genomic_DNA"/>
</dbReference>
<sequence>MAFLAAAARHRRAGLIGRAVGTRQQRMYRRALAKVVTAKAGLRSGLGIAGVGRLRVQACCWQQCQAQAQDT</sequence>
<proteinExistence type="predicted"/>
<dbReference type="Proteomes" id="UP000477680">
    <property type="component" value="Chromosome"/>
</dbReference>
<dbReference type="RefSeq" id="WP_163495806.1">
    <property type="nucleotide sequence ID" value="NZ_CP048711.1"/>
</dbReference>
<protein>
    <submittedName>
        <fullName evidence="1">Uncharacterized protein</fullName>
    </submittedName>
</protein>
<reference evidence="1 2" key="1">
    <citation type="submission" date="2020-02" db="EMBL/GenBank/DDBJ databases">
        <title>Genome sequencing for Kineobactrum sp. M2.</title>
        <authorList>
            <person name="Park S.-J."/>
        </authorList>
    </citation>
    <scope>NUCLEOTIDE SEQUENCE [LARGE SCALE GENOMIC DNA]</scope>
    <source>
        <strain evidence="1 2">M2</strain>
    </source>
</reference>
<evidence type="ECO:0000313" key="1">
    <source>
        <dbReference type="EMBL" id="QIB66372.1"/>
    </source>
</evidence>
<keyword evidence="2" id="KW-1185">Reference proteome</keyword>
<dbReference type="KEGG" id="kim:G3T16_14185"/>
<accession>A0A6C0U2I7</accession>
<gene>
    <name evidence="1" type="ORF">G3T16_14185</name>
</gene>